<dbReference type="SUPFAM" id="SSF57863">
    <property type="entry name" value="ArfGap/RecO-like zinc finger"/>
    <property type="match status" value="1"/>
</dbReference>
<protein>
    <recommendedName>
        <fullName evidence="2">Arf-GAP domain-containing protein</fullName>
    </recommendedName>
</protein>
<evidence type="ECO:0000313" key="3">
    <source>
        <dbReference type="EMBL" id="KAF8000229.1"/>
    </source>
</evidence>
<dbReference type="Gene3D" id="1.10.220.150">
    <property type="entry name" value="Arf GTPase activating protein"/>
    <property type="match status" value="1"/>
</dbReference>
<sequence>MGSHISKVKLLKLDNFVDESRVLLKYTNNALANSYLEANAPEKLTPEASDAVRLRYIRQKYEQRAFMAPAVNMNSLLVKATRKIDIDEVIKWLNCGADPNLTLQMSNPQWAEPLTVTLFEYSLRKKIEVEENGEEKSYFVISELLLFHGCNIETIDKLHAQVVVGEDARAYWTKRRARAMAT</sequence>
<accession>A0A8H7GPQ3</accession>
<dbReference type="GO" id="GO:0008270">
    <property type="term" value="F:zinc ion binding"/>
    <property type="evidence" value="ECO:0007669"/>
    <property type="project" value="UniProtKB-KW"/>
</dbReference>
<dbReference type="InterPro" id="IPR051282">
    <property type="entry name" value="Arf-GAP_GTPase_ANK_PH"/>
</dbReference>
<keyword evidence="4" id="KW-1185">Reference proteome</keyword>
<evidence type="ECO:0000256" key="1">
    <source>
        <dbReference type="ARBA" id="ARBA00022771"/>
    </source>
</evidence>
<dbReference type="PANTHER" id="PTHR45819">
    <property type="entry name" value="CENTAURIN-GAMMA-1A"/>
    <property type="match status" value="1"/>
</dbReference>
<dbReference type="OrthoDB" id="10266696at2759"/>
<dbReference type="InterPro" id="IPR037278">
    <property type="entry name" value="ARFGAP/RecO"/>
</dbReference>
<dbReference type="InterPro" id="IPR001164">
    <property type="entry name" value="ArfGAP_dom"/>
</dbReference>
<evidence type="ECO:0000313" key="4">
    <source>
        <dbReference type="Proteomes" id="UP000649328"/>
    </source>
</evidence>
<evidence type="ECO:0000259" key="2">
    <source>
        <dbReference type="Pfam" id="PF01412"/>
    </source>
</evidence>
<dbReference type="EMBL" id="JACBPP010000007">
    <property type="protein sequence ID" value="KAF8000229.1"/>
    <property type="molecule type" value="Genomic_DNA"/>
</dbReference>
<feature type="domain" description="Arf-GAP" evidence="2">
    <location>
        <begin position="1"/>
        <end position="68"/>
    </location>
</feature>
<gene>
    <name evidence="3" type="ORF">HF325_005158</name>
</gene>
<proteinExistence type="predicted"/>
<dbReference type="Proteomes" id="UP000649328">
    <property type="component" value="Unassembled WGS sequence"/>
</dbReference>
<name>A0A8H7GPQ3_9ASCO</name>
<dbReference type="AlphaFoldDB" id="A0A8H7GPQ3"/>
<dbReference type="PANTHER" id="PTHR45819:SF5">
    <property type="entry name" value="CENTAURIN-GAMMA-1A"/>
    <property type="match status" value="1"/>
</dbReference>
<dbReference type="GO" id="GO:0005096">
    <property type="term" value="F:GTPase activator activity"/>
    <property type="evidence" value="ECO:0007669"/>
    <property type="project" value="InterPro"/>
</dbReference>
<keyword evidence="1" id="KW-0863">Zinc-finger</keyword>
<comment type="caution">
    <text evidence="3">The sequence shown here is derived from an EMBL/GenBank/DDBJ whole genome shotgun (WGS) entry which is preliminary data.</text>
</comment>
<reference evidence="3" key="1">
    <citation type="submission" date="2020-10" db="EMBL/GenBank/DDBJ databases">
        <title>The Whole-Genome Sequence of Metschnikowia persimmonesis, a Novel Endophytic Yeast Species Isolated from Medicinal Plant Diospyros kaki Thumb.</title>
        <authorList>
            <person name="Rahmat E."/>
            <person name="Kang Y."/>
        </authorList>
    </citation>
    <scope>NUCLEOTIDE SEQUENCE</scope>
    <source>
        <strain evidence="3">KIOM G15050</strain>
    </source>
</reference>
<keyword evidence="1" id="KW-0479">Metal-binding</keyword>
<dbReference type="Pfam" id="PF01412">
    <property type="entry name" value="ArfGap"/>
    <property type="match status" value="1"/>
</dbReference>
<dbReference type="GO" id="GO:0003924">
    <property type="term" value="F:GTPase activity"/>
    <property type="evidence" value="ECO:0007669"/>
    <property type="project" value="TreeGrafter"/>
</dbReference>
<dbReference type="InterPro" id="IPR038508">
    <property type="entry name" value="ArfGAP_dom_sf"/>
</dbReference>
<keyword evidence="1" id="KW-0862">Zinc</keyword>
<organism evidence="3 4">
    <name type="scientific">Metschnikowia pulcherrima</name>
    <dbReference type="NCBI Taxonomy" id="27326"/>
    <lineage>
        <taxon>Eukaryota</taxon>
        <taxon>Fungi</taxon>
        <taxon>Dikarya</taxon>
        <taxon>Ascomycota</taxon>
        <taxon>Saccharomycotina</taxon>
        <taxon>Pichiomycetes</taxon>
        <taxon>Metschnikowiaceae</taxon>
        <taxon>Metschnikowia</taxon>
    </lineage>
</organism>